<comment type="pathway">
    <text evidence="1">Bacterial outer membrane biogenesis; LPS core biosynthesis.</text>
</comment>
<dbReference type="InterPro" id="IPR039901">
    <property type="entry name" value="Kdotransferase"/>
</dbReference>
<name>A0A1I5L4L3_9RHOB</name>
<comment type="subcellular location">
    <subcellularLocation>
        <location evidence="1">Cell membrane</location>
    </subcellularLocation>
</comment>
<keyword evidence="1" id="KW-0472">Membrane</keyword>
<comment type="similarity">
    <text evidence="1">Belongs to the glycosyltransferase group 1 family.</text>
</comment>
<protein>
    <recommendedName>
        <fullName evidence="1">3-deoxy-D-manno-octulosonic acid transferase</fullName>
        <shortName evidence="1">Kdo transferase</shortName>
        <ecNumber evidence="1">2.4.99.12</ecNumber>
    </recommendedName>
    <alternativeName>
        <fullName evidence="1">Lipid IV(A) 3-deoxy-D-manno-octulosonic acid transferase</fullName>
    </alternativeName>
</protein>
<dbReference type="Gene3D" id="3.40.50.2000">
    <property type="entry name" value="Glycogen Phosphorylase B"/>
    <property type="match status" value="1"/>
</dbReference>
<dbReference type="OrthoDB" id="9789797at2"/>
<dbReference type="STRING" id="441119.SAMN04488047_101460"/>
<proteinExistence type="inferred from homology"/>
<evidence type="ECO:0000313" key="2">
    <source>
        <dbReference type="EMBL" id="SFO92185.1"/>
    </source>
</evidence>
<organism evidence="2 3">
    <name type="scientific">Tranquillimonas alkanivorans</name>
    <dbReference type="NCBI Taxonomy" id="441119"/>
    <lineage>
        <taxon>Bacteria</taxon>
        <taxon>Pseudomonadati</taxon>
        <taxon>Pseudomonadota</taxon>
        <taxon>Alphaproteobacteria</taxon>
        <taxon>Rhodobacterales</taxon>
        <taxon>Roseobacteraceae</taxon>
        <taxon>Tranquillimonas</taxon>
    </lineage>
</organism>
<dbReference type="EC" id="2.4.99.12" evidence="1"/>
<dbReference type="GO" id="GO:0009245">
    <property type="term" value="P:lipid A biosynthetic process"/>
    <property type="evidence" value="ECO:0007669"/>
    <property type="project" value="TreeGrafter"/>
</dbReference>
<reference evidence="2 3" key="1">
    <citation type="submission" date="2016-10" db="EMBL/GenBank/DDBJ databases">
        <authorList>
            <person name="de Groot N.N."/>
        </authorList>
    </citation>
    <scope>NUCLEOTIDE SEQUENCE [LARGE SCALE GENOMIC DNA]</scope>
    <source>
        <strain evidence="2 3">DSM 19547</strain>
    </source>
</reference>
<keyword evidence="1" id="KW-0448">Lipopolysaccharide biosynthesis</keyword>
<dbReference type="GO" id="GO:0009244">
    <property type="term" value="P:lipopolysaccharide core region biosynthetic process"/>
    <property type="evidence" value="ECO:0007669"/>
    <property type="project" value="UniProtKB-UniRule"/>
</dbReference>
<keyword evidence="1" id="KW-1003">Cell membrane</keyword>
<dbReference type="GO" id="GO:0043842">
    <property type="term" value="F:Kdo transferase activity"/>
    <property type="evidence" value="ECO:0007669"/>
    <property type="project" value="UniProtKB-EC"/>
</dbReference>
<dbReference type="Proteomes" id="UP000199356">
    <property type="component" value="Unassembled WGS sequence"/>
</dbReference>
<comment type="catalytic activity">
    <reaction evidence="1">
        <text>lipid IVA (E. coli) + CMP-3-deoxy-beta-D-manno-octulosonate = alpha-Kdo-(2-&gt;6)-lipid IVA (E. coli) + CMP + H(+)</text>
        <dbReference type="Rhea" id="RHEA:28066"/>
        <dbReference type="ChEBI" id="CHEBI:15378"/>
        <dbReference type="ChEBI" id="CHEBI:58603"/>
        <dbReference type="ChEBI" id="CHEBI:60364"/>
        <dbReference type="ChEBI" id="CHEBI:60377"/>
        <dbReference type="ChEBI" id="CHEBI:85987"/>
        <dbReference type="EC" id="2.4.99.12"/>
    </reaction>
</comment>
<keyword evidence="3" id="KW-1185">Reference proteome</keyword>
<dbReference type="PANTHER" id="PTHR42755">
    <property type="entry name" value="3-DEOXY-MANNO-OCTULOSONATE CYTIDYLYLTRANSFERASE"/>
    <property type="match status" value="1"/>
</dbReference>
<keyword evidence="1 2" id="KW-0808">Transferase</keyword>
<dbReference type="UniPathway" id="UPA00958"/>
<comment type="function">
    <text evidence="1">Involved in lipopolysaccharide (LPS) biosynthesis. Catalyzes the transfer of 3-deoxy-D-manno-octulosonate (Kdo) residue(s) from CMP-Kdo to lipid IV(A), the tetraacyldisaccharide-1,4'-bisphosphate precursor of lipid A.</text>
</comment>
<accession>A0A1I5L4L3</accession>
<dbReference type="AlphaFoldDB" id="A0A1I5L4L3"/>
<dbReference type="EMBL" id="FOXA01000001">
    <property type="protein sequence ID" value="SFO92185.1"/>
    <property type="molecule type" value="Genomic_DNA"/>
</dbReference>
<gene>
    <name evidence="2" type="ORF">SAMN04488047_101460</name>
</gene>
<evidence type="ECO:0000313" key="3">
    <source>
        <dbReference type="Proteomes" id="UP000199356"/>
    </source>
</evidence>
<dbReference type="GO" id="GO:0005886">
    <property type="term" value="C:plasma membrane"/>
    <property type="evidence" value="ECO:0007669"/>
    <property type="project" value="UniProtKB-SubCell"/>
</dbReference>
<sequence>MTSDAALSERDIAGLPGARLHDAPPDTARAVRQFIETHGLRAALWVGDLRPCYLVQTHRHGIRSVWADACIDPGRAWRLRWLPLSDGAALQALKAVLAAPGPEVERLAALPALRDRIETPGALQPGVAAAPCDMSERDALAVILHARPVWFAAFVDPGEVSAVLQAHAMASRLSHRLLLILHPARPEDGAALRDELARDGWRAVLRSEGEDPREETQVLVADTEDELGLWYRLATITFVGGTFAGGPTRSPLEPAALGSVVLHGPQGGAQADAFERLHGFRAAHRVAGAEALGRAVEKYLSPDAAAEMAHHGWQAVSAGADVANRLVDLLDELLNEAGA</sequence>
<evidence type="ECO:0000256" key="1">
    <source>
        <dbReference type="RuleBase" id="RU365103"/>
    </source>
</evidence>
<dbReference type="PANTHER" id="PTHR42755:SF1">
    <property type="entry name" value="3-DEOXY-D-MANNO-OCTULOSONIC ACID TRANSFERASE, MITOCHONDRIAL-RELATED"/>
    <property type="match status" value="1"/>
</dbReference>